<dbReference type="GO" id="GO:0046872">
    <property type="term" value="F:metal ion binding"/>
    <property type="evidence" value="ECO:0007669"/>
    <property type="project" value="UniProtKB-KW"/>
</dbReference>
<dbReference type="Gene3D" id="1.10.287.990">
    <property type="entry name" value="Fe,Mn superoxide dismutase (SOD) domain"/>
    <property type="match status" value="1"/>
</dbReference>
<feature type="binding site" evidence="5">
    <location>
        <position position="164"/>
    </location>
    <ligand>
        <name>Mn(2+)</name>
        <dbReference type="ChEBI" id="CHEBI:29035"/>
    </ligand>
</feature>
<evidence type="ECO:0000256" key="6">
    <source>
        <dbReference type="RuleBase" id="RU000414"/>
    </source>
</evidence>
<dbReference type="FunFam" id="3.55.40.20:FF:000001">
    <property type="entry name" value="Superoxide dismutase"/>
    <property type="match status" value="1"/>
</dbReference>
<dbReference type="InterPro" id="IPR019832">
    <property type="entry name" value="Mn/Fe_SOD_C"/>
</dbReference>
<reference evidence="9 10" key="1">
    <citation type="journal article" date="2016" name="Nat. Commun.">
        <title>Thousands of microbial genomes shed light on interconnected biogeochemical processes in an aquifer system.</title>
        <authorList>
            <person name="Anantharaman K."/>
            <person name="Brown C.T."/>
            <person name="Hug L.A."/>
            <person name="Sharon I."/>
            <person name="Castelle C.J."/>
            <person name="Probst A.J."/>
            <person name="Thomas B.C."/>
            <person name="Singh A."/>
            <person name="Wilkins M.J."/>
            <person name="Karaoz U."/>
            <person name="Brodie E.L."/>
            <person name="Williams K.H."/>
            <person name="Hubbard S.S."/>
            <person name="Banfield J.F."/>
        </authorList>
    </citation>
    <scope>NUCLEOTIDE SEQUENCE [LARGE SCALE GENOMIC DNA]</scope>
</reference>
<proteinExistence type="inferred from homology"/>
<evidence type="ECO:0000313" key="9">
    <source>
        <dbReference type="EMBL" id="OGM55297.1"/>
    </source>
</evidence>
<dbReference type="InterPro" id="IPR036314">
    <property type="entry name" value="SOD_C_sf"/>
</dbReference>
<evidence type="ECO:0000259" key="7">
    <source>
        <dbReference type="Pfam" id="PF00081"/>
    </source>
</evidence>
<comment type="function">
    <text evidence="6">Destroys radicals which are normally produced within the cells and which are toxic to biological systems.</text>
</comment>
<evidence type="ECO:0000259" key="8">
    <source>
        <dbReference type="Pfam" id="PF02777"/>
    </source>
</evidence>
<dbReference type="Gene3D" id="3.55.40.20">
    <property type="entry name" value="Iron/manganese superoxide dismutase, C-terminal domain"/>
    <property type="match status" value="1"/>
</dbReference>
<dbReference type="InterPro" id="IPR019831">
    <property type="entry name" value="Mn/Fe_SOD_N"/>
</dbReference>
<feature type="domain" description="Manganese/iron superoxide dismutase N-terminal" evidence="7">
    <location>
        <begin position="2"/>
        <end position="88"/>
    </location>
</feature>
<keyword evidence="3 5" id="KW-0479">Metal-binding</keyword>
<feature type="binding site" evidence="5">
    <location>
        <position position="168"/>
    </location>
    <ligand>
        <name>Mn(2+)</name>
        <dbReference type="ChEBI" id="CHEBI:29035"/>
    </ligand>
</feature>
<evidence type="ECO:0000256" key="5">
    <source>
        <dbReference type="PIRSR" id="PIRSR000349-1"/>
    </source>
</evidence>
<comment type="caution">
    <text evidence="9">The sequence shown here is derived from an EMBL/GenBank/DDBJ whole genome shotgun (WGS) entry which is preliminary data.</text>
</comment>
<dbReference type="AlphaFoldDB" id="A0A1F8AU84"/>
<dbReference type="InterPro" id="IPR019833">
    <property type="entry name" value="Mn/Fe_SOD_BS"/>
</dbReference>
<dbReference type="InterPro" id="IPR036324">
    <property type="entry name" value="Mn/Fe_SOD_N_sf"/>
</dbReference>
<dbReference type="FunFam" id="1.10.287.990:FF:000001">
    <property type="entry name" value="Superoxide dismutase"/>
    <property type="match status" value="1"/>
</dbReference>
<dbReference type="GO" id="GO:0005737">
    <property type="term" value="C:cytoplasm"/>
    <property type="evidence" value="ECO:0007669"/>
    <property type="project" value="TreeGrafter"/>
</dbReference>
<dbReference type="PIRSF" id="PIRSF000349">
    <property type="entry name" value="SODismutase"/>
    <property type="match status" value="1"/>
</dbReference>
<dbReference type="EMBL" id="MGGW01000004">
    <property type="protein sequence ID" value="OGM55297.1"/>
    <property type="molecule type" value="Genomic_DNA"/>
</dbReference>
<accession>A0A1F8AU84</accession>
<dbReference type="GO" id="GO:0004784">
    <property type="term" value="F:superoxide dismutase activity"/>
    <property type="evidence" value="ECO:0007669"/>
    <property type="project" value="UniProtKB-EC"/>
</dbReference>
<dbReference type="PANTHER" id="PTHR43595">
    <property type="entry name" value="37S RIBOSOMAL PROTEIN S26, MITOCHONDRIAL"/>
    <property type="match status" value="1"/>
</dbReference>
<dbReference type="SUPFAM" id="SSF46609">
    <property type="entry name" value="Fe,Mn superoxide dismutase (SOD), N-terminal domain"/>
    <property type="match status" value="1"/>
</dbReference>
<comment type="similarity">
    <text evidence="1 6">Belongs to the iron/manganese superoxide dismutase family.</text>
</comment>
<protein>
    <recommendedName>
        <fullName evidence="2 6">Superoxide dismutase</fullName>
        <ecNumber evidence="2 6">1.15.1.1</ecNumber>
    </recommendedName>
</protein>
<evidence type="ECO:0000313" key="10">
    <source>
        <dbReference type="Proteomes" id="UP000178603"/>
    </source>
</evidence>
<feature type="domain" description="Manganese/iron superoxide dismutase C-terminal" evidence="8">
    <location>
        <begin position="96"/>
        <end position="197"/>
    </location>
</feature>
<dbReference type="SUPFAM" id="SSF54719">
    <property type="entry name" value="Fe,Mn superoxide dismutase (SOD), C-terminal domain"/>
    <property type="match status" value="1"/>
</dbReference>
<dbReference type="Proteomes" id="UP000178603">
    <property type="component" value="Unassembled WGS sequence"/>
</dbReference>
<dbReference type="Pfam" id="PF02777">
    <property type="entry name" value="Sod_Fe_C"/>
    <property type="match status" value="1"/>
</dbReference>
<dbReference type="PROSITE" id="PS00088">
    <property type="entry name" value="SOD_MN"/>
    <property type="match status" value="1"/>
</dbReference>
<feature type="binding site" evidence="5">
    <location>
        <position position="26"/>
    </location>
    <ligand>
        <name>Mn(2+)</name>
        <dbReference type="ChEBI" id="CHEBI:29035"/>
    </ligand>
</feature>
<dbReference type="PANTHER" id="PTHR43595:SF2">
    <property type="entry name" value="SMALL RIBOSOMAL SUBUNIT PROTEIN MS42"/>
    <property type="match status" value="1"/>
</dbReference>
<evidence type="ECO:0000256" key="1">
    <source>
        <dbReference type="ARBA" id="ARBA00008714"/>
    </source>
</evidence>
<gene>
    <name evidence="9" type="ORF">A3E44_03370</name>
</gene>
<evidence type="ECO:0000256" key="3">
    <source>
        <dbReference type="ARBA" id="ARBA00022723"/>
    </source>
</evidence>
<evidence type="ECO:0000256" key="4">
    <source>
        <dbReference type="ARBA" id="ARBA00023002"/>
    </source>
</evidence>
<dbReference type="Pfam" id="PF00081">
    <property type="entry name" value="Sod_Fe_N"/>
    <property type="match status" value="1"/>
</dbReference>
<keyword evidence="4 6" id="KW-0560">Oxidoreductase</keyword>
<dbReference type="EC" id="1.15.1.1" evidence="2 6"/>
<evidence type="ECO:0000256" key="2">
    <source>
        <dbReference type="ARBA" id="ARBA00012682"/>
    </source>
</evidence>
<sequence length="199" mass="22850">MFNLPSLPYDYNALEPYIDEETMKIHHDKHHATYVDNLNKALEGQNSLLGMKIEELVMSLDKVPEGIKQAVINNGGGHANHSFFWQVMRPSAGDKPTGKLAEAVISMFGSFDKFKEEFTGKAMTVFGSGWAFLIKKPDGTLALKRHSFQNSPLMHGDKPVLGIDVWEHAYYLKYQNRRKDYIDAWWNVVNWKQVEQNFN</sequence>
<feature type="binding site" evidence="5">
    <location>
        <position position="81"/>
    </location>
    <ligand>
        <name>Mn(2+)</name>
        <dbReference type="ChEBI" id="CHEBI:29035"/>
    </ligand>
</feature>
<dbReference type="PRINTS" id="PR01703">
    <property type="entry name" value="MNSODISMTASE"/>
</dbReference>
<dbReference type="InterPro" id="IPR001189">
    <property type="entry name" value="Mn/Fe_SOD"/>
</dbReference>
<comment type="catalytic activity">
    <reaction evidence="6">
        <text>2 superoxide + 2 H(+) = H2O2 + O2</text>
        <dbReference type="Rhea" id="RHEA:20696"/>
        <dbReference type="ChEBI" id="CHEBI:15378"/>
        <dbReference type="ChEBI" id="CHEBI:15379"/>
        <dbReference type="ChEBI" id="CHEBI:16240"/>
        <dbReference type="ChEBI" id="CHEBI:18421"/>
        <dbReference type="EC" id="1.15.1.1"/>
    </reaction>
</comment>
<name>A0A1F8AU84_9BACT</name>
<organism evidence="9 10">
    <name type="scientific">Candidatus Woesebacteria bacterium RIFCSPHIGHO2_12_FULL_41_24</name>
    <dbReference type="NCBI Taxonomy" id="1802510"/>
    <lineage>
        <taxon>Bacteria</taxon>
        <taxon>Candidatus Woeseibacteriota</taxon>
    </lineage>
</organism>